<dbReference type="AlphaFoldDB" id="A0A2P2M3L4"/>
<organism evidence="1">
    <name type="scientific">Rhizophora mucronata</name>
    <name type="common">Asiatic mangrove</name>
    <dbReference type="NCBI Taxonomy" id="61149"/>
    <lineage>
        <taxon>Eukaryota</taxon>
        <taxon>Viridiplantae</taxon>
        <taxon>Streptophyta</taxon>
        <taxon>Embryophyta</taxon>
        <taxon>Tracheophyta</taxon>
        <taxon>Spermatophyta</taxon>
        <taxon>Magnoliopsida</taxon>
        <taxon>eudicotyledons</taxon>
        <taxon>Gunneridae</taxon>
        <taxon>Pentapetalae</taxon>
        <taxon>rosids</taxon>
        <taxon>fabids</taxon>
        <taxon>Malpighiales</taxon>
        <taxon>Rhizophoraceae</taxon>
        <taxon>Rhizophora</taxon>
    </lineage>
</organism>
<protein>
    <submittedName>
        <fullName evidence="1">Uncharacterized protein</fullName>
    </submittedName>
</protein>
<accession>A0A2P2M3L4</accession>
<evidence type="ECO:0000313" key="1">
    <source>
        <dbReference type="EMBL" id="MBX24810.1"/>
    </source>
</evidence>
<name>A0A2P2M3L4_RHIMU</name>
<reference evidence="1" key="1">
    <citation type="submission" date="2018-02" db="EMBL/GenBank/DDBJ databases">
        <title>Rhizophora mucronata_Transcriptome.</title>
        <authorList>
            <person name="Meera S.P."/>
            <person name="Sreeshan A."/>
            <person name="Augustine A."/>
        </authorList>
    </citation>
    <scope>NUCLEOTIDE SEQUENCE</scope>
    <source>
        <tissue evidence="1">Leaf</tissue>
    </source>
</reference>
<sequence length="29" mass="3313">MPLELCHSCFNNIHFTNSRLSSVLLSEYG</sequence>
<proteinExistence type="predicted"/>
<dbReference type="EMBL" id="GGEC01044326">
    <property type="protein sequence ID" value="MBX24810.1"/>
    <property type="molecule type" value="Transcribed_RNA"/>
</dbReference>